<accession>A0A0D2GIA9</accession>
<name>A0A0D2GIA9_CLAB1</name>
<dbReference type="AlphaFoldDB" id="A0A0D2GIA9"/>
<dbReference type="EMBL" id="KN846981">
    <property type="protein sequence ID" value="KIW98097.1"/>
    <property type="molecule type" value="Genomic_DNA"/>
</dbReference>
<dbReference type="VEuPathDB" id="FungiDB:Z519_01681"/>
<gene>
    <name evidence="1" type="ORF">Z519_01681</name>
</gene>
<dbReference type="RefSeq" id="XP_016624766.1">
    <property type="nucleotide sequence ID" value="XM_016759438.1"/>
</dbReference>
<evidence type="ECO:0000313" key="1">
    <source>
        <dbReference type="EMBL" id="KIW98097.1"/>
    </source>
</evidence>
<dbReference type="GeneID" id="27694609"/>
<proteinExistence type="predicted"/>
<keyword evidence="2" id="KW-1185">Reference proteome</keyword>
<protein>
    <submittedName>
        <fullName evidence="1">Uncharacterized protein</fullName>
    </submittedName>
</protein>
<organism evidence="1 2">
    <name type="scientific">Cladophialophora bantiana (strain ATCC 10958 / CBS 173.52 / CDC B-1940 / NIH 8579)</name>
    <name type="common">Xylohypha bantiana</name>
    <dbReference type="NCBI Taxonomy" id="1442370"/>
    <lineage>
        <taxon>Eukaryota</taxon>
        <taxon>Fungi</taxon>
        <taxon>Dikarya</taxon>
        <taxon>Ascomycota</taxon>
        <taxon>Pezizomycotina</taxon>
        <taxon>Eurotiomycetes</taxon>
        <taxon>Chaetothyriomycetidae</taxon>
        <taxon>Chaetothyriales</taxon>
        <taxon>Herpotrichiellaceae</taxon>
        <taxon>Cladophialophora</taxon>
    </lineage>
</organism>
<dbReference type="Proteomes" id="UP000053789">
    <property type="component" value="Unassembled WGS sequence"/>
</dbReference>
<evidence type="ECO:0000313" key="2">
    <source>
        <dbReference type="Proteomes" id="UP000053789"/>
    </source>
</evidence>
<sequence length="139" mass="15543">MALVVLFCLRHNFEAIALQFSPNKIFEMTKLFTSNLLTISSQGWTEVLEYAAIYERLLGPPLDAIFTRSRPVSTAHTPEQEAELARLLYPSPARPQELRFVDIGDNGGTEDLFSFDAGIFDWDDDVVANDADSFPLLAS</sequence>
<dbReference type="HOGENOM" id="CLU_1844863_0_0_1"/>
<dbReference type="OrthoDB" id="2399539at2759"/>
<reference evidence="1" key="1">
    <citation type="submission" date="2015-01" db="EMBL/GenBank/DDBJ databases">
        <title>The Genome Sequence of Cladophialophora bantiana CBS 173.52.</title>
        <authorList>
            <consortium name="The Broad Institute Genomics Platform"/>
            <person name="Cuomo C."/>
            <person name="de Hoog S."/>
            <person name="Gorbushina A."/>
            <person name="Stielow B."/>
            <person name="Teixiera M."/>
            <person name="Abouelleil A."/>
            <person name="Chapman S.B."/>
            <person name="Priest M."/>
            <person name="Young S.K."/>
            <person name="Wortman J."/>
            <person name="Nusbaum C."/>
            <person name="Birren B."/>
        </authorList>
    </citation>
    <scope>NUCLEOTIDE SEQUENCE [LARGE SCALE GENOMIC DNA]</scope>
    <source>
        <strain evidence="1">CBS 173.52</strain>
    </source>
</reference>